<reference evidence="1 2" key="1">
    <citation type="submission" date="2018-10" db="EMBL/GenBank/DDBJ databases">
        <title>A high-quality apple genome assembly.</title>
        <authorList>
            <person name="Hu J."/>
        </authorList>
    </citation>
    <scope>NUCLEOTIDE SEQUENCE [LARGE SCALE GENOMIC DNA]</scope>
    <source>
        <strain evidence="2">cv. HFTH1</strain>
        <tissue evidence="1">Young leaf</tissue>
    </source>
</reference>
<dbReference type="EMBL" id="RDQH01000333">
    <property type="protein sequence ID" value="RXH93227.1"/>
    <property type="molecule type" value="Genomic_DNA"/>
</dbReference>
<sequence length="94" mass="10419">MSYDPDDTLAESTFRRRNLASWIIATVPEVQAVQTSQSTSFTICICPSSWIITGVLHGPMPSKYHLYSTVTEPVSTVGPTEVDSQRTLVLEKED</sequence>
<name>A0A498JEH8_MALDO</name>
<protein>
    <submittedName>
        <fullName evidence="1">Uncharacterized protein</fullName>
    </submittedName>
</protein>
<organism evidence="1 2">
    <name type="scientific">Malus domestica</name>
    <name type="common">Apple</name>
    <name type="synonym">Pyrus malus</name>
    <dbReference type="NCBI Taxonomy" id="3750"/>
    <lineage>
        <taxon>Eukaryota</taxon>
        <taxon>Viridiplantae</taxon>
        <taxon>Streptophyta</taxon>
        <taxon>Embryophyta</taxon>
        <taxon>Tracheophyta</taxon>
        <taxon>Spermatophyta</taxon>
        <taxon>Magnoliopsida</taxon>
        <taxon>eudicotyledons</taxon>
        <taxon>Gunneridae</taxon>
        <taxon>Pentapetalae</taxon>
        <taxon>rosids</taxon>
        <taxon>fabids</taxon>
        <taxon>Rosales</taxon>
        <taxon>Rosaceae</taxon>
        <taxon>Amygdaloideae</taxon>
        <taxon>Maleae</taxon>
        <taxon>Malus</taxon>
    </lineage>
</organism>
<keyword evidence="2" id="KW-1185">Reference proteome</keyword>
<evidence type="ECO:0000313" key="2">
    <source>
        <dbReference type="Proteomes" id="UP000290289"/>
    </source>
</evidence>
<accession>A0A498JEH8</accession>
<dbReference type="Proteomes" id="UP000290289">
    <property type="component" value="Chromosome 7"/>
</dbReference>
<proteinExistence type="predicted"/>
<gene>
    <name evidence="1" type="ORF">DVH24_013803</name>
</gene>
<dbReference type="AlphaFoldDB" id="A0A498JEH8"/>
<comment type="caution">
    <text evidence="1">The sequence shown here is derived from an EMBL/GenBank/DDBJ whole genome shotgun (WGS) entry which is preliminary data.</text>
</comment>
<evidence type="ECO:0000313" key="1">
    <source>
        <dbReference type="EMBL" id="RXH93227.1"/>
    </source>
</evidence>